<dbReference type="Pfam" id="PF07669">
    <property type="entry name" value="Eco57I"/>
    <property type="match status" value="1"/>
</dbReference>
<dbReference type="PROSITE" id="PS51194">
    <property type="entry name" value="HELICASE_CTER"/>
    <property type="match status" value="1"/>
</dbReference>
<evidence type="ECO:0000313" key="4">
    <source>
        <dbReference type="Proteomes" id="UP000288388"/>
    </source>
</evidence>
<feature type="compositionally biased region" description="Basic and acidic residues" evidence="1">
    <location>
        <begin position="340"/>
        <end position="354"/>
    </location>
</feature>
<dbReference type="GO" id="GO:0009007">
    <property type="term" value="F:site-specific DNA-methyltransferase (adenine-specific) activity"/>
    <property type="evidence" value="ECO:0007669"/>
    <property type="project" value="UniProtKB-EC"/>
</dbReference>
<dbReference type="GO" id="GO:0005524">
    <property type="term" value="F:ATP binding"/>
    <property type="evidence" value="ECO:0007669"/>
    <property type="project" value="InterPro"/>
</dbReference>
<dbReference type="EMBL" id="RYZS01000001">
    <property type="protein sequence ID" value="RVU95093.1"/>
    <property type="molecule type" value="Genomic_DNA"/>
</dbReference>
<sequence length="2041" mass="235606">MTQPQTFNEIYQKVTKQISSSVDEWKSFLDFSSQVHKYSFPEKLMIYDQNPNVEYLADFQTWNELGRMIKRNESSIILFEDLSDRFSIRQLFDYRQTYGEEIIFPNWALSIDDARKAVEVFYQKIFSESLPDNRWDVGFYDLIDHGVQYYADKDTSYFIRQDQTKLFISESVNFVIGKKINSFRTISDDFVLEQIRDYKPGFELNNVGVVISEVSQKMLQHIYSIHQELQKEEEKNHEHTFITDVEPERIRSTASGLWNDREGISEGELSVSVHQSHDGGGLDEVPTQSPRMCDQSGDEPRATSAESESIPEHREFVTVGESLESDSISSDGTSDFGDSESDRQSINEPEKEADSQILLPFFEPESIVEIEETSDPEDEIIPAEIPQSLADELVTNNYQGDKIELNEPVDLFDFDFFDDTVSYEISTKKQESKNYYLDTTNQYSSGKREKFRDNIRAIRTLHQLESGKLDLSRENQDILVRYSGWGGLQEAFDERDSSWQKEYQELKGLLPEKEYEKARSSVLTAFYTSTEIVQEMYTALNQIGDFSKKKLLDPGMGTGNFFMNLPENLRSTEQIGIEIDPLTSRIAKQLLPDATIHQTGYENVEITQKVDAVITNVPFNNIRIRDKKYDQHRFPIHEYFLAKSIDVLKENGVMMVITSAALMDKKTDRAREYLAKRANLIGAIRLPKTAFRQSAGTEVISDILLFQKKSYSEMTQAYEPPTWTESIPNPDFPEIHMNRYFIENPSHILGEIAIKNFHGQTMDILPKNETPFRQQLHNAFQSFIEDKEFLQTSKPVNNRLSRSIPSIEPLKPKDIDVPSDARKFTFLEIDSTIIYHHIDGKYDLIPQGRRQQKIRMMLTVKEVLNDVIALQQGIYTPEQLNAQLEKLNTSYDRFTARYGFFNTKENIRDLRMDDQYPLLRSIEKEQSNTFVKQPIFFKATIQPPTVISEVDTSSKALELSLAKTARVDFRFIQSIYPNHSIEEIIGDLEGQIFLNPQKLQSLGFENSWEYCDEYLTGNVKEKLTVATLASARESDPELKTQYEKNIVALEAAQPAPLQAGDIDFKLGSPWIPLEYYNQFMYQLLEVSNYQRGTGIGKVFIDYLDHNASWRVVGVGRKTGDVLSSKTFGTARKNAYEIIEAALNLQQVKVNDKVLDEDTNKYKYVLNPEQTMIAREKQAEIEEMFKQWLFSDSERRTHLLEIYNEKFNNIVPRTYNGDSLVFDDMNIQMALRPHQKNVVARILYSGSALMAHEVGAGKTAAMLSAGMYLKKNNIISKPLYVVPNHLTEQWGKEILTFYPSANILITTKKDFEKDNRNQFVSKIATGDYDAIIIGHSQFERIPLSQERQEEMIRNQIYEVTNIVQQLYDNDGQRWSIKQMEKFKENLEDKLERLHNEDKKDNLLTFEQLGVDFLFVDEAHTYKNLFTYTKMQNVAGIGKSNSQRATDMLNKVRYIQEKHEGSNIVFATGTPISNSMSEMYVMQYFLQPQELTRRGLSSFDSWAATFGQVVSSLEITPEANGYRMRDRFSKFHNLPELMNMFNLVADIQTSDMLDLPIPRLKGEKVQTIITNKTAFQDQMMDEFVSRSEKIRNGMVNPREDNMLKLTHEAKLMAIDSRLVDPSQPRESDSKLSVCCNTVFNIWKENSEKRSTQMIFSDAGTPKPNEFNVYDEIKDQLMEKGIPAEEIAFIHDAKTDLQKDTLFEKMRSGDIRILLGSTQKVGTGTNVQNKLIAAHHIDCPWKPSDLTQREGRILRQGNENEEVAIYRYVTKGTFDSYLWQIQEQKLTYISQVMTGKSISRSCEDLDETVLSASEVKAIATENPLLAEKMSVDNEVTRLKLLRSQWENQRSRLDQDLRITYPNKLAKSKEMLGKYETDDRTLEENQFEEFEMTINGKSFLKRQEAFDEIQAQYFLTPLDHHENATIDIGSFRGLTVAIERSSTQDHLVLKGESTYRTGFNIETGIGNITRLMNLPNKVVENAKITQEVIQDTLQQISSAEKTIEKPFIKQGELDEKVKRQREITREIELDALKKEIVKQVIQEKE</sequence>
<evidence type="ECO:0000256" key="1">
    <source>
        <dbReference type="SAM" id="MobiDB-lite"/>
    </source>
</evidence>
<dbReference type="InterPro" id="IPR011639">
    <property type="entry name" value="MethylTrfase_TaqI-like_dom"/>
</dbReference>
<dbReference type="Gene3D" id="3.40.50.300">
    <property type="entry name" value="P-loop containing nucleotide triphosphate hydrolases"/>
    <property type="match status" value="2"/>
</dbReference>
<comment type="caution">
    <text evidence="3">The sequence shown here is derived from an EMBL/GenBank/DDBJ whole genome shotgun (WGS) entry which is preliminary data.</text>
</comment>
<dbReference type="InterPro" id="IPR027417">
    <property type="entry name" value="P-loop_NTPase"/>
</dbReference>
<dbReference type="Pfam" id="PF00271">
    <property type="entry name" value="Helicase_C"/>
    <property type="match status" value="1"/>
</dbReference>
<feature type="region of interest" description="Disordered" evidence="1">
    <location>
        <begin position="272"/>
        <end position="355"/>
    </location>
</feature>
<accession>A0A437UNA4</accession>
<dbReference type="SMART" id="SM00487">
    <property type="entry name" value="DEXDc"/>
    <property type="match status" value="1"/>
</dbReference>
<feature type="domain" description="Helicase C-terminal" evidence="2">
    <location>
        <begin position="1631"/>
        <end position="1810"/>
    </location>
</feature>
<gene>
    <name evidence="3" type="ORF">EK398_09725</name>
</gene>
<evidence type="ECO:0000313" key="3">
    <source>
        <dbReference type="EMBL" id="RVU95093.1"/>
    </source>
</evidence>
<organism evidence="3 4">
    <name type="scientific">Enterococcus avium</name>
    <name type="common">Streptococcus avium</name>
    <dbReference type="NCBI Taxonomy" id="33945"/>
    <lineage>
        <taxon>Bacteria</taxon>
        <taxon>Bacillati</taxon>
        <taxon>Bacillota</taxon>
        <taxon>Bacilli</taxon>
        <taxon>Lactobacillales</taxon>
        <taxon>Enterococcaceae</taxon>
        <taxon>Enterococcus</taxon>
    </lineage>
</organism>
<dbReference type="InterPro" id="IPR001650">
    <property type="entry name" value="Helicase_C-like"/>
</dbReference>
<dbReference type="InterPro" id="IPR029063">
    <property type="entry name" value="SAM-dependent_MTases_sf"/>
</dbReference>
<dbReference type="GO" id="GO:0006304">
    <property type="term" value="P:DNA modification"/>
    <property type="evidence" value="ECO:0007669"/>
    <property type="project" value="InterPro"/>
</dbReference>
<protein>
    <recommendedName>
        <fullName evidence="2">Helicase C-terminal domain-containing protein</fullName>
    </recommendedName>
</protein>
<reference evidence="3 4" key="1">
    <citation type="submission" date="2018-12" db="EMBL/GenBank/DDBJ databases">
        <title>A novel vanA-carrying plasmid in a clinical isolate of Enterococcus avium.</title>
        <authorList>
            <person name="Bernasconi O.J."/>
            <person name="Luzzaro F."/>
            <person name="Endimiani A."/>
        </authorList>
    </citation>
    <scope>NUCLEOTIDE SEQUENCE [LARGE SCALE GENOMIC DNA]</scope>
    <source>
        <strain evidence="3 4">LC0559/18</strain>
    </source>
</reference>
<dbReference type="SUPFAM" id="SSF53335">
    <property type="entry name" value="S-adenosyl-L-methionine-dependent methyltransferases"/>
    <property type="match status" value="1"/>
</dbReference>
<dbReference type="PANTHER" id="PTHR41313">
    <property type="entry name" value="ADENINE-SPECIFIC METHYLTRANSFERASE"/>
    <property type="match status" value="1"/>
</dbReference>
<dbReference type="PRINTS" id="PR00507">
    <property type="entry name" value="N12N6MTFRASE"/>
</dbReference>
<dbReference type="InterPro" id="IPR052933">
    <property type="entry name" value="DNA_Protect_Modify"/>
</dbReference>
<dbReference type="InterPro" id="IPR014001">
    <property type="entry name" value="Helicase_ATP-bd"/>
</dbReference>
<dbReference type="InterPro" id="IPR000330">
    <property type="entry name" value="SNF2_N"/>
</dbReference>
<evidence type="ECO:0000259" key="2">
    <source>
        <dbReference type="PROSITE" id="PS51194"/>
    </source>
</evidence>
<dbReference type="SUPFAM" id="SSF52540">
    <property type="entry name" value="P-loop containing nucleoside triphosphate hydrolases"/>
    <property type="match status" value="2"/>
</dbReference>
<dbReference type="PANTHER" id="PTHR41313:SF1">
    <property type="entry name" value="DNA METHYLASE ADENINE-SPECIFIC DOMAIN-CONTAINING PROTEIN"/>
    <property type="match status" value="1"/>
</dbReference>
<dbReference type="Gene3D" id="3.40.50.150">
    <property type="entry name" value="Vaccinia Virus protein VP39"/>
    <property type="match status" value="1"/>
</dbReference>
<dbReference type="SMART" id="SM00490">
    <property type="entry name" value="HELICc"/>
    <property type="match status" value="1"/>
</dbReference>
<proteinExistence type="predicted"/>
<name>A0A437UNA4_ENTAV</name>
<dbReference type="Proteomes" id="UP000288388">
    <property type="component" value="Unassembled WGS sequence"/>
</dbReference>
<dbReference type="RefSeq" id="WP_127978950.1">
    <property type="nucleotide sequence ID" value="NZ_JBPFMR010000007.1"/>
</dbReference>
<dbReference type="Pfam" id="PF00176">
    <property type="entry name" value="SNF2-rel_dom"/>
    <property type="match status" value="1"/>
</dbReference>